<organism evidence="1 2">
    <name type="scientific">Polynucleobacter antarcticus</name>
    <dbReference type="NCBI Taxonomy" id="1743162"/>
    <lineage>
        <taxon>Bacteria</taxon>
        <taxon>Pseudomonadati</taxon>
        <taxon>Pseudomonadota</taxon>
        <taxon>Betaproteobacteria</taxon>
        <taxon>Burkholderiales</taxon>
        <taxon>Burkholderiaceae</taxon>
        <taxon>Polynucleobacter</taxon>
    </lineage>
</organism>
<proteinExistence type="predicted"/>
<dbReference type="EMBL" id="CP028941">
    <property type="protein sequence ID" value="QKM62139.1"/>
    <property type="molecule type" value="Genomic_DNA"/>
</dbReference>
<dbReference type="KEGG" id="pani:DCO16_03025"/>
<evidence type="ECO:0000313" key="1">
    <source>
        <dbReference type="EMBL" id="QKM62139.1"/>
    </source>
</evidence>
<dbReference type="RefSeq" id="WP_173942290.1">
    <property type="nucleotide sequence ID" value="NZ_CBCSCD010000003.1"/>
</dbReference>
<keyword evidence="2" id="KW-1185">Reference proteome</keyword>
<gene>
    <name evidence="1" type="ORF">DCO16_03025</name>
</gene>
<accession>A0A6M9PNI4</accession>
<reference evidence="1 2" key="1">
    <citation type="submission" date="2018-04" db="EMBL/GenBank/DDBJ databases">
        <title>Polynucleobacter sp. LimPoW16 genome.</title>
        <authorList>
            <person name="Hahn M.W."/>
        </authorList>
    </citation>
    <scope>NUCLEOTIDE SEQUENCE [LARGE SCALE GENOMIC DNA]</scope>
    <source>
        <strain evidence="1 2">LimPoW16</strain>
    </source>
</reference>
<evidence type="ECO:0000313" key="2">
    <source>
        <dbReference type="Proteomes" id="UP000500806"/>
    </source>
</evidence>
<sequence>MTANTPENCLDDIERNLLDFILQANHAGIKVEMNDLVQLTWIGSRQTIYGRITHLISLNYLKTSISSQGGRKKYFKPTKLAAKYEASKSDD</sequence>
<name>A0A6M9PNI4_9BURK</name>
<dbReference type="Proteomes" id="UP000500806">
    <property type="component" value="Chromosome"/>
</dbReference>
<protein>
    <submittedName>
        <fullName evidence="1">Uncharacterized protein</fullName>
    </submittedName>
</protein>
<dbReference type="AlphaFoldDB" id="A0A6M9PNI4"/>